<dbReference type="InterPro" id="IPR036956">
    <property type="entry name" value="Impact_N_sf"/>
</dbReference>
<accession>A0A2M7GBK2</accession>
<dbReference type="InterPro" id="IPR020568">
    <property type="entry name" value="Ribosomal_Su5_D2-typ_SF"/>
</dbReference>
<feature type="domain" description="UPF0029" evidence="3">
    <location>
        <begin position="137"/>
        <end position="184"/>
    </location>
</feature>
<dbReference type="SUPFAM" id="SSF54211">
    <property type="entry name" value="Ribosomal protein S5 domain 2-like"/>
    <property type="match status" value="1"/>
</dbReference>
<dbReference type="InterPro" id="IPR015269">
    <property type="entry name" value="UPF0029_Impact_C"/>
</dbReference>
<organism evidence="4 5">
    <name type="scientific">bacterium (Candidatus Blackallbacteria) CG17_big_fil_post_rev_8_21_14_2_50_48_46</name>
    <dbReference type="NCBI Taxonomy" id="2014261"/>
    <lineage>
        <taxon>Bacteria</taxon>
        <taxon>Candidatus Blackallbacteria</taxon>
    </lineage>
</organism>
<sequence length="197" mass="21723">MRYTTLAREAETEIIILKSRFIASGCEVQTVEAAEAFLHKTRERWPDATHHCYAFRVGGPPLVDRYSDDGEPSGTAGKPIMTVLEHNLYNAILVVTRYFGGTKLGTGGLVKAYTQAAQALIETAGRLEKEPCLSLELHYPYALSGTIEYQLAQAGLKAEFTYSADVQAQVEVPLSQKEQLLAQLSHPQLLIREANTP</sequence>
<dbReference type="InterPro" id="IPR001498">
    <property type="entry name" value="Impact_N"/>
</dbReference>
<proteinExistence type="inferred from homology"/>
<gene>
    <name evidence="4" type="ORF">COW36_01660</name>
</gene>
<dbReference type="Proteomes" id="UP000231019">
    <property type="component" value="Unassembled WGS sequence"/>
</dbReference>
<evidence type="ECO:0000313" key="4">
    <source>
        <dbReference type="EMBL" id="PIW19572.1"/>
    </source>
</evidence>
<protein>
    <submittedName>
        <fullName evidence="4">Uncharacterized protein</fullName>
    </submittedName>
</protein>
<evidence type="ECO:0000313" key="5">
    <source>
        <dbReference type="Proteomes" id="UP000231019"/>
    </source>
</evidence>
<dbReference type="Pfam" id="PF01205">
    <property type="entry name" value="Impact_N"/>
    <property type="match status" value="1"/>
</dbReference>
<comment type="similarity">
    <text evidence="1">Belongs to the IMPACT family.</text>
</comment>
<dbReference type="InterPro" id="IPR023582">
    <property type="entry name" value="Impact"/>
</dbReference>
<dbReference type="PANTHER" id="PTHR16301">
    <property type="entry name" value="IMPACT-RELATED"/>
    <property type="match status" value="1"/>
</dbReference>
<evidence type="ECO:0000259" key="3">
    <source>
        <dbReference type="Pfam" id="PF09186"/>
    </source>
</evidence>
<evidence type="ECO:0000256" key="1">
    <source>
        <dbReference type="ARBA" id="ARBA00007665"/>
    </source>
</evidence>
<dbReference type="GO" id="GO:0006446">
    <property type="term" value="P:regulation of translational initiation"/>
    <property type="evidence" value="ECO:0007669"/>
    <property type="project" value="TreeGrafter"/>
</dbReference>
<dbReference type="EMBL" id="PFFQ01000004">
    <property type="protein sequence ID" value="PIW19572.1"/>
    <property type="molecule type" value="Genomic_DNA"/>
</dbReference>
<dbReference type="GO" id="GO:0005737">
    <property type="term" value="C:cytoplasm"/>
    <property type="evidence" value="ECO:0007669"/>
    <property type="project" value="TreeGrafter"/>
</dbReference>
<reference evidence="4 5" key="1">
    <citation type="submission" date="2017-09" db="EMBL/GenBank/DDBJ databases">
        <title>Depth-based differentiation of microbial function through sediment-hosted aquifers and enrichment of novel symbionts in the deep terrestrial subsurface.</title>
        <authorList>
            <person name="Probst A.J."/>
            <person name="Ladd B."/>
            <person name="Jarett J.K."/>
            <person name="Geller-Mcgrath D.E."/>
            <person name="Sieber C.M."/>
            <person name="Emerson J.B."/>
            <person name="Anantharaman K."/>
            <person name="Thomas B.C."/>
            <person name="Malmstrom R."/>
            <person name="Stieglmeier M."/>
            <person name="Klingl A."/>
            <person name="Woyke T."/>
            <person name="Ryan C.M."/>
            <person name="Banfield J.F."/>
        </authorList>
    </citation>
    <scope>NUCLEOTIDE SEQUENCE [LARGE SCALE GENOMIC DNA]</scope>
    <source>
        <strain evidence="4">CG17_big_fil_post_rev_8_21_14_2_50_48_46</strain>
    </source>
</reference>
<feature type="domain" description="Impact N-terminal" evidence="2">
    <location>
        <begin position="18"/>
        <end position="120"/>
    </location>
</feature>
<evidence type="ECO:0000259" key="2">
    <source>
        <dbReference type="Pfam" id="PF01205"/>
    </source>
</evidence>
<dbReference type="PANTHER" id="PTHR16301:SF20">
    <property type="entry name" value="IMPACT FAMILY MEMBER YIGZ"/>
    <property type="match status" value="1"/>
</dbReference>
<name>A0A2M7GBK2_9BACT</name>
<comment type="caution">
    <text evidence="4">The sequence shown here is derived from an EMBL/GenBank/DDBJ whole genome shotgun (WGS) entry which is preliminary data.</text>
</comment>
<dbReference type="AlphaFoldDB" id="A0A2M7GBK2"/>
<dbReference type="Pfam" id="PF09186">
    <property type="entry name" value="DUF1949"/>
    <property type="match status" value="1"/>
</dbReference>
<dbReference type="Gene3D" id="3.30.230.30">
    <property type="entry name" value="Impact, N-terminal domain"/>
    <property type="match status" value="1"/>
</dbReference>